<dbReference type="EMBL" id="MU971428">
    <property type="protein sequence ID" value="KAK9235162.1"/>
    <property type="molecule type" value="Genomic_DNA"/>
</dbReference>
<protein>
    <submittedName>
        <fullName evidence="1">Uncharacterized protein</fullName>
    </submittedName>
</protein>
<name>A0ACC3SWL3_LIPKO</name>
<comment type="caution">
    <text evidence="1">The sequence shown here is derived from an EMBL/GenBank/DDBJ whole genome shotgun (WGS) entry which is preliminary data.</text>
</comment>
<accession>A0ACC3SWL3</accession>
<organism evidence="1 2">
    <name type="scientific">Lipomyces kononenkoae</name>
    <name type="common">Yeast</name>
    <dbReference type="NCBI Taxonomy" id="34357"/>
    <lineage>
        <taxon>Eukaryota</taxon>
        <taxon>Fungi</taxon>
        <taxon>Dikarya</taxon>
        <taxon>Ascomycota</taxon>
        <taxon>Saccharomycotina</taxon>
        <taxon>Lipomycetes</taxon>
        <taxon>Lipomycetales</taxon>
        <taxon>Lipomycetaceae</taxon>
        <taxon>Lipomyces</taxon>
    </lineage>
</organism>
<dbReference type="Proteomes" id="UP001433508">
    <property type="component" value="Unassembled WGS sequence"/>
</dbReference>
<evidence type="ECO:0000313" key="2">
    <source>
        <dbReference type="Proteomes" id="UP001433508"/>
    </source>
</evidence>
<evidence type="ECO:0000313" key="1">
    <source>
        <dbReference type="EMBL" id="KAK9235162.1"/>
    </source>
</evidence>
<gene>
    <name evidence="1" type="ORF">V1525DRAFT_284310</name>
</gene>
<keyword evidence="2" id="KW-1185">Reference proteome</keyword>
<sequence length="137" mass="14471">MKTALYLVLTCCTIAIAYAYDITYYSVIGCQEPADDPGQYIVGGCFGVNPDQCCPAPDGTLSASFSCNPLDEYYAYEADGCNWLFALLPGGVGPGCISSGVVGLSGAKYSTSPFKLREREPNSPESGPVTPASERKK</sequence>
<reference evidence="2" key="1">
    <citation type="journal article" date="2024" name="Front. Bioeng. Biotechnol.">
        <title>Genome-scale model development and genomic sequencing of the oleaginous clade Lipomyces.</title>
        <authorList>
            <person name="Czajka J.J."/>
            <person name="Han Y."/>
            <person name="Kim J."/>
            <person name="Mondo S.J."/>
            <person name="Hofstad B.A."/>
            <person name="Robles A."/>
            <person name="Haridas S."/>
            <person name="Riley R."/>
            <person name="LaButti K."/>
            <person name="Pangilinan J."/>
            <person name="Andreopoulos W."/>
            <person name="Lipzen A."/>
            <person name="Yan J."/>
            <person name="Wang M."/>
            <person name="Ng V."/>
            <person name="Grigoriev I.V."/>
            <person name="Spatafora J.W."/>
            <person name="Magnuson J.K."/>
            <person name="Baker S.E."/>
            <person name="Pomraning K.R."/>
        </authorList>
    </citation>
    <scope>NUCLEOTIDE SEQUENCE [LARGE SCALE GENOMIC DNA]</scope>
    <source>
        <strain evidence="2">CBS 7786</strain>
    </source>
</reference>
<proteinExistence type="predicted"/>